<dbReference type="PANTHER" id="PTHR44757:SF2">
    <property type="entry name" value="BIOFILM ARCHITECTURE MAINTENANCE PROTEIN MBAA"/>
    <property type="match status" value="1"/>
</dbReference>
<protein>
    <submittedName>
        <fullName evidence="5">Diguanylate cyclase</fullName>
    </submittedName>
</protein>
<dbReference type="Pfam" id="PF00563">
    <property type="entry name" value="EAL"/>
    <property type="match status" value="1"/>
</dbReference>
<evidence type="ECO:0000256" key="1">
    <source>
        <dbReference type="SAM" id="SignalP"/>
    </source>
</evidence>
<dbReference type="InterPro" id="IPR035965">
    <property type="entry name" value="PAS-like_dom_sf"/>
</dbReference>
<reference evidence="5 6" key="1">
    <citation type="submission" date="2020-06" db="EMBL/GenBank/DDBJ databases">
        <authorList>
            <person name="Duchaud E."/>
        </authorList>
    </citation>
    <scope>NUCLEOTIDE SEQUENCE [LARGE SCALE GENOMIC DNA]</scope>
    <source>
        <strain evidence="5">Alteromonas fortis</strain>
    </source>
</reference>
<feature type="domain" description="PAC" evidence="2">
    <location>
        <begin position="910"/>
        <end position="962"/>
    </location>
</feature>
<dbReference type="Proteomes" id="UP000509458">
    <property type="component" value="Chromosome"/>
</dbReference>
<sequence length="1390" mass="156759">MKFLSYLVLLAFTVCIYAEASPRLTNPVFQSLSTKNGLPQDVVNDIVISDDGFVWIATEGGLVRWDGVRTKRITDSTNTLLDSSVYRLALQGSEGLWFSIFGKGNYYLDLTTQKIVQIEPTSYHDIEGMVQHAQTFHWYTTNKLVIALHEEVQLFDTKEKKLTRLAKLPTELLENNHIIRAAITIDDTLLVATSKGAYVKNIHDTEQPLVSLDYLGETPQNIDNINAKFLLLDEQNRVWISTVLGVFVAQKEDFIAQVNGAKKSVFDRVVNNRNVWTMVQHKDNAFWMGTNKGLYRLVKVSDGWESEHILEPNNGFTEISNKKITAIAKDESDNLWMSSVYAGALYFGVKSADISTIQNERAGAESALTSHVVWTFAETEPNKIWIGTDNGLNHYDFTTKTSDKFLYFDTKVYGKGAVDKIIPLENEKLFVSTYEGIRLFDPKTEEISRPEVLSGGDDVVFDTYIPGMVLSDNDVLYFIGYEGFFKYDVENKAISPLNLDSRVFDINFSYGFIGQSSYHNNRLFLATKGGLWLIDPETSRHELVYRFPESQRGNERSISSWVIDDMGVLWLAYSGVGLIGVDADTFDPLYNLNDTNILLSNIVYGLQKDEFGNIWFSSHKGLHRYDPSTAQIKNFIYGRELSVSEFNQGASLKLNDGRLAYGSTSGAVVFSASQLESLDTEKSMLSKKTAITEVAVDNRALSQPLKNLSGHHFNLDYEDYGLTIHFSSLAMSGIGKVKYYYKFLNGDRVVTEGVTDDAKITFTNIEPGDYVFTVAPTPGSFEFNVLPAEITLSMPYAPLRSPLAYSLYATLIVGLLVAYLLSRQRHLFRLQKAQQQVTLFSDAFRQTRDWVLIFDKNKRLVAANPAFEQVFGFNNREPLPKQLARLYLRYPNLNRHLSGKLPEMQGGDFWKDETAIDGADGKRYDVLIDITAVSGETNDAEHYLIVISDITEQKNAERKLLKIATYDSLTGLVNRTLLLDRLEHAIGLARHHGHRVAVMFVDLDRFKGINDSLGHDYGDKLLRIVANRMRNLVAESGTVARLGGDEFVIVIEEVRADDDLSSFVSQIIESVETPISLAEEVLRVSCSIGVAFYPEDASEPAELIKQADVAMYSAKKDALSGFTYFTSDMNERAKTRLQIENKVKRAYSDDCFFNHYQPIIDARTNKTIGVELLLRGRLDEEPLFPDQFIPVLEELKYIIEVTRQAMRRAAQDLSLWYEKGFDGYVSINLSALHFKTEFDLSGVLSLLSEFGLPKEAFRFEITEGVLMDDSDNALRQIERFVKEGFVLALDDFGTGYSSLSYLKRYPLSVLKIDKSFVNEMAPGNANEALVTTTIALATNLKMSCVAEGVETQSQVDELIEKACYFHQGYFYAKPCTADEIVPILFKNWSE</sequence>
<dbReference type="PROSITE" id="PS50113">
    <property type="entry name" value="PAC"/>
    <property type="match status" value="1"/>
</dbReference>
<dbReference type="SMART" id="SM00052">
    <property type="entry name" value="EAL"/>
    <property type="match status" value="1"/>
</dbReference>
<organism evidence="5 6">
    <name type="scientific">Alteromonas macleodii</name>
    <name type="common">Pseudoalteromonas macleodii</name>
    <dbReference type="NCBI Taxonomy" id="28108"/>
    <lineage>
        <taxon>Bacteria</taxon>
        <taxon>Pseudomonadati</taxon>
        <taxon>Pseudomonadota</taxon>
        <taxon>Gammaproteobacteria</taxon>
        <taxon>Alteromonadales</taxon>
        <taxon>Alteromonadaceae</taxon>
        <taxon>Alteromonas/Salinimonas group</taxon>
        <taxon>Alteromonas</taxon>
    </lineage>
</organism>
<evidence type="ECO:0000313" key="6">
    <source>
        <dbReference type="Proteomes" id="UP000509458"/>
    </source>
</evidence>
<dbReference type="InterPro" id="IPR013783">
    <property type="entry name" value="Ig-like_fold"/>
</dbReference>
<dbReference type="Gene3D" id="2.130.10.10">
    <property type="entry name" value="YVTN repeat-like/Quinoprotein amine dehydrogenase"/>
    <property type="match status" value="2"/>
</dbReference>
<gene>
    <name evidence="5" type="ORF">ALFOR1_31313</name>
</gene>
<dbReference type="CDD" id="cd00130">
    <property type="entry name" value="PAS"/>
    <property type="match status" value="1"/>
</dbReference>
<dbReference type="Gene3D" id="2.60.40.10">
    <property type="entry name" value="Immunoglobulins"/>
    <property type="match status" value="1"/>
</dbReference>
<keyword evidence="1" id="KW-0732">Signal</keyword>
<dbReference type="PANTHER" id="PTHR44757">
    <property type="entry name" value="DIGUANYLATE CYCLASE DGCP"/>
    <property type="match status" value="1"/>
</dbReference>
<dbReference type="Gene3D" id="3.30.450.20">
    <property type="entry name" value="PAS domain"/>
    <property type="match status" value="1"/>
</dbReference>
<feature type="chain" id="PRO_5029684835" evidence="1">
    <location>
        <begin position="21"/>
        <end position="1390"/>
    </location>
</feature>
<dbReference type="Gene3D" id="3.30.70.270">
    <property type="match status" value="1"/>
</dbReference>
<dbReference type="PROSITE" id="PS50887">
    <property type="entry name" value="GGDEF"/>
    <property type="match status" value="1"/>
</dbReference>
<dbReference type="InterPro" id="IPR043128">
    <property type="entry name" value="Rev_trsase/Diguanyl_cyclase"/>
</dbReference>
<dbReference type="SMART" id="SM00267">
    <property type="entry name" value="GGDEF"/>
    <property type="match status" value="1"/>
</dbReference>
<feature type="domain" description="EAL" evidence="3">
    <location>
        <begin position="1136"/>
        <end position="1388"/>
    </location>
</feature>
<proteinExistence type="predicted"/>
<dbReference type="InterPro" id="IPR052155">
    <property type="entry name" value="Biofilm_reg_signaling"/>
</dbReference>
<dbReference type="NCBIfam" id="TIGR00254">
    <property type="entry name" value="GGDEF"/>
    <property type="match status" value="1"/>
</dbReference>
<dbReference type="InterPro" id="IPR000160">
    <property type="entry name" value="GGDEF_dom"/>
</dbReference>
<dbReference type="Pfam" id="PF00990">
    <property type="entry name" value="GGDEF"/>
    <property type="match status" value="1"/>
</dbReference>
<feature type="domain" description="GGDEF" evidence="4">
    <location>
        <begin position="994"/>
        <end position="1127"/>
    </location>
</feature>
<dbReference type="InterPro" id="IPR001633">
    <property type="entry name" value="EAL_dom"/>
</dbReference>
<dbReference type="SUPFAM" id="SSF55785">
    <property type="entry name" value="PYP-like sensor domain (PAS domain)"/>
    <property type="match status" value="1"/>
</dbReference>
<evidence type="ECO:0000259" key="3">
    <source>
        <dbReference type="PROSITE" id="PS50883"/>
    </source>
</evidence>
<accession>A0A6T9Y6V3</accession>
<evidence type="ECO:0000259" key="2">
    <source>
        <dbReference type="PROSITE" id="PS50113"/>
    </source>
</evidence>
<dbReference type="InterPro" id="IPR035919">
    <property type="entry name" value="EAL_sf"/>
</dbReference>
<dbReference type="SUPFAM" id="SSF63829">
    <property type="entry name" value="Calcium-dependent phosphotriesterase"/>
    <property type="match status" value="3"/>
</dbReference>
<dbReference type="PROSITE" id="PS50883">
    <property type="entry name" value="EAL"/>
    <property type="match status" value="1"/>
</dbReference>
<dbReference type="CDD" id="cd01949">
    <property type="entry name" value="GGDEF"/>
    <property type="match status" value="1"/>
</dbReference>
<dbReference type="CDD" id="cd01948">
    <property type="entry name" value="EAL"/>
    <property type="match status" value="1"/>
</dbReference>
<dbReference type="RefSeq" id="WP_179985216.1">
    <property type="nucleotide sequence ID" value="NZ_LR812090.1"/>
</dbReference>
<dbReference type="SUPFAM" id="SSF55073">
    <property type="entry name" value="Nucleotide cyclase"/>
    <property type="match status" value="1"/>
</dbReference>
<dbReference type="Pfam" id="PF13426">
    <property type="entry name" value="PAS_9"/>
    <property type="match status" value="1"/>
</dbReference>
<evidence type="ECO:0000313" key="5">
    <source>
        <dbReference type="EMBL" id="CAB9494338.1"/>
    </source>
</evidence>
<feature type="signal peptide" evidence="1">
    <location>
        <begin position="1"/>
        <end position="20"/>
    </location>
</feature>
<dbReference type="InterPro" id="IPR015943">
    <property type="entry name" value="WD40/YVTN_repeat-like_dom_sf"/>
</dbReference>
<dbReference type="InterPro" id="IPR000014">
    <property type="entry name" value="PAS"/>
</dbReference>
<evidence type="ECO:0000259" key="4">
    <source>
        <dbReference type="PROSITE" id="PS50887"/>
    </source>
</evidence>
<dbReference type="InterPro" id="IPR000700">
    <property type="entry name" value="PAS-assoc_C"/>
</dbReference>
<dbReference type="SUPFAM" id="SSF141868">
    <property type="entry name" value="EAL domain-like"/>
    <property type="match status" value="1"/>
</dbReference>
<dbReference type="NCBIfam" id="TIGR00229">
    <property type="entry name" value="sensory_box"/>
    <property type="match status" value="1"/>
</dbReference>
<dbReference type="InterPro" id="IPR029787">
    <property type="entry name" value="Nucleotide_cyclase"/>
</dbReference>
<dbReference type="EMBL" id="LR812090">
    <property type="protein sequence ID" value="CAB9494338.1"/>
    <property type="molecule type" value="Genomic_DNA"/>
</dbReference>
<dbReference type="Gene3D" id="3.20.20.450">
    <property type="entry name" value="EAL domain"/>
    <property type="match status" value="1"/>
</dbReference>
<name>A0A6T9Y6V3_ALTMA</name>